<comment type="similarity">
    <text evidence="1 5">Belongs to the universal ribosomal protein uL10 family.</text>
</comment>
<reference evidence="6 7" key="1">
    <citation type="journal article" date="2016" name="Nat. Commun.">
        <title>Thousands of microbial genomes shed light on interconnected biogeochemical processes in an aquifer system.</title>
        <authorList>
            <person name="Anantharaman K."/>
            <person name="Brown C.T."/>
            <person name="Hug L.A."/>
            <person name="Sharon I."/>
            <person name="Castelle C.J."/>
            <person name="Probst A.J."/>
            <person name="Thomas B.C."/>
            <person name="Singh A."/>
            <person name="Wilkins M.J."/>
            <person name="Karaoz U."/>
            <person name="Brodie E.L."/>
            <person name="Williams K.H."/>
            <person name="Hubbard S.S."/>
            <person name="Banfield J.F."/>
        </authorList>
    </citation>
    <scope>NUCLEOTIDE SEQUENCE [LARGE SCALE GENOMIC DNA]</scope>
</reference>
<dbReference type="Gene3D" id="3.30.70.1730">
    <property type="match status" value="1"/>
</dbReference>
<name>A0A1G2QEF2_9BACT</name>
<dbReference type="GO" id="GO:0005840">
    <property type="term" value="C:ribosome"/>
    <property type="evidence" value="ECO:0007669"/>
    <property type="project" value="UniProtKB-KW"/>
</dbReference>
<dbReference type="InterPro" id="IPR022973">
    <property type="entry name" value="Ribosomal_uL10_bac"/>
</dbReference>
<comment type="function">
    <text evidence="5">Forms part of the ribosomal stalk, playing a central role in the interaction of the ribosome with GTP-bound translation factors.</text>
</comment>
<dbReference type="SUPFAM" id="SSF160369">
    <property type="entry name" value="Ribosomal protein L10-like"/>
    <property type="match status" value="1"/>
</dbReference>
<dbReference type="PANTHER" id="PTHR11560">
    <property type="entry name" value="39S RIBOSOMAL PROTEIN L10, MITOCHONDRIAL"/>
    <property type="match status" value="1"/>
</dbReference>
<evidence type="ECO:0000256" key="2">
    <source>
        <dbReference type="ARBA" id="ARBA00022980"/>
    </source>
</evidence>
<dbReference type="NCBIfam" id="NF000955">
    <property type="entry name" value="PRK00099.1-1"/>
    <property type="match status" value="1"/>
</dbReference>
<accession>A0A1G2QEF2</accession>
<protein>
    <recommendedName>
        <fullName evidence="4 5">Large ribosomal subunit protein uL10</fullName>
    </recommendedName>
</protein>
<organism evidence="6 7">
    <name type="scientific">Candidatus Vogelbacteria bacterium RIFOXYD1_FULL_44_32</name>
    <dbReference type="NCBI Taxonomy" id="1802438"/>
    <lineage>
        <taxon>Bacteria</taxon>
        <taxon>Candidatus Vogeliibacteriota</taxon>
    </lineage>
</organism>
<evidence type="ECO:0000256" key="4">
    <source>
        <dbReference type="ARBA" id="ARBA00035202"/>
    </source>
</evidence>
<dbReference type="Pfam" id="PF00466">
    <property type="entry name" value="Ribosomal_L10"/>
    <property type="match status" value="1"/>
</dbReference>
<keyword evidence="5" id="KW-0699">rRNA-binding</keyword>
<keyword evidence="5" id="KW-0694">RNA-binding</keyword>
<evidence type="ECO:0000256" key="5">
    <source>
        <dbReference type="HAMAP-Rule" id="MF_00362"/>
    </source>
</evidence>
<evidence type="ECO:0000256" key="3">
    <source>
        <dbReference type="ARBA" id="ARBA00023274"/>
    </source>
</evidence>
<dbReference type="InterPro" id="IPR047865">
    <property type="entry name" value="Ribosomal_uL10_bac_type"/>
</dbReference>
<dbReference type="STRING" id="1802438.A2571_01245"/>
<dbReference type="InterPro" id="IPR043141">
    <property type="entry name" value="Ribosomal_uL10-like_sf"/>
</dbReference>
<proteinExistence type="inferred from homology"/>
<keyword evidence="2 5" id="KW-0689">Ribosomal protein</keyword>
<dbReference type="GO" id="GO:1990904">
    <property type="term" value="C:ribonucleoprotein complex"/>
    <property type="evidence" value="ECO:0007669"/>
    <property type="project" value="UniProtKB-KW"/>
</dbReference>
<dbReference type="InterPro" id="IPR001790">
    <property type="entry name" value="Ribosomal_uL10"/>
</dbReference>
<dbReference type="HAMAP" id="MF_00362">
    <property type="entry name" value="Ribosomal_uL10"/>
    <property type="match status" value="1"/>
</dbReference>
<dbReference type="AlphaFoldDB" id="A0A1G2QEF2"/>
<dbReference type="Proteomes" id="UP000177043">
    <property type="component" value="Unassembled WGS sequence"/>
</dbReference>
<evidence type="ECO:0000313" key="7">
    <source>
        <dbReference type="Proteomes" id="UP000177043"/>
    </source>
</evidence>
<comment type="subunit">
    <text evidence="5">Part of the ribosomal stalk of the 50S ribosomal subunit. The N-terminus interacts with L11 and the large rRNA to form the base of the stalk. The C-terminus forms an elongated spine to which L12 dimers bind in a sequential fashion forming a multimeric L10(L12)X complex.</text>
</comment>
<dbReference type="Gene3D" id="6.10.250.290">
    <property type="match status" value="1"/>
</dbReference>
<dbReference type="GO" id="GO:0006412">
    <property type="term" value="P:translation"/>
    <property type="evidence" value="ECO:0007669"/>
    <property type="project" value="UniProtKB-UniRule"/>
</dbReference>
<dbReference type="CDD" id="cd05797">
    <property type="entry name" value="Ribosomal_L10"/>
    <property type="match status" value="1"/>
</dbReference>
<evidence type="ECO:0000256" key="1">
    <source>
        <dbReference type="ARBA" id="ARBA00008889"/>
    </source>
</evidence>
<dbReference type="GO" id="GO:0070180">
    <property type="term" value="F:large ribosomal subunit rRNA binding"/>
    <property type="evidence" value="ECO:0007669"/>
    <property type="project" value="UniProtKB-UniRule"/>
</dbReference>
<dbReference type="EMBL" id="MHTJ01000002">
    <property type="protein sequence ID" value="OHA58985.1"/>
    <property type="molecule type" value="Genomic_DNA"/>
</dbReference>
<keyword evidence="3 5" id="KW-0687">Ribonucleoprotein</keyword>
<sequence>MALSREKKSIILTQLKGVAKEAKSITFVNFHGLTVTKADELRKSLRLVGVGYAVAKKTLVRMALGGVNIAGELPNLPGEIAVAYSTSDLLAPAKGVYDFGKKYPNTVSIVGGVFEGKFMDEGTMVAIAKIPGREILLGQLANMLNWPIQGLVIALDQIALAKESK</sequence>
<gene>
    <name evidence="5" type="primary">rplJ</name>
    <name evidence="6" type="ORF">A2571_01245</name>
</gene>
<comment type="caution">
    <text evidence="6">The sequence shown here is derived from an EMBL/GenBank/DDBJ whole genome shotgun (WGS) entry which is preliminary data.</text>
</comment>
<evidence type="ECO:0000313" key="6">
    <source>
        <dbReference type="EMBL" id="OHA58985.1"/>
    </source>
</evidence>